<dbReference type="PIRSF" id="PIRSF018005">
    <property type="entry name" value="UCP018005"/>
    <property type="match status" value="1"/>
</dbReference>
<dbReference type="Gene3D" id="3.40.50.150">
    <property type="entry name" value="Vaccinia Virus protein VP39"/>
    <property type="match status" value="1"/>
</dbReference>
<keyword evidence="1" id="KW-0489">Methyltransferase</keyword>
<organism evidence="4 5">
    <name type="scientific">Chrysosporum bergii ANA360D</name>
    <dbReference type="NCBI Taxonomy" id="617107"/>
    <lineage>
        <taxon>Bacteria</taxon>
        <taxon>Bacillati</taxon>
        <taxon>Cyanobacteriota</taxon>
        <taxon>Cyanophyceae</taxon>
        <taxon>Nostocales</taxon>
        <taxon>Nodulariaceae</taxon>
        <taxon>Chrysosporum</taxon>
    </lineage>
</organism>
<keyword evidence="5" id="KW-1185">Reference proteome</keyword>
<dbReference type="InterPro" id="IPR019257">
    <property type="entry name" value="MeTrfase_dom"/>
</dbReference>
<dbReference type="Pfam" id="PF10017">
    <property type="entry name" value="Methyltransf_33"/>
    <property type="match status" value="1"/>
</dbReference>
<proteinExistence type="predicted"/>
<dbReference type="PANTHER" id="PTHR43397:SF1">
    <property type="entry name" value="ERGOTHIONEINE BIOSYNTHESIS PROTEIN 1"/>
    <property type="match status" value="1"/>
</dbReference>
<reference evidence="4 5" key="1">
    <citation type="journal article" date="2023" name="J. Phycol.">
        <title>Chrysosporum ovalisporum is synonymous with the true-branching cyanobacterium Umezakia natans (Nostocales/Aphanizomenonaceae).</title>
        <authorList>
            <person name="McGregor G.B."/>
            <person name="Sendall B.C."/>
            <person name="Niiyama Y."/>
            <person name="Tuji A."/>
            <person name="Willis A."/>
        </authorList>
    </citation>
    <scope>NUCLEOTIDE SEQUENCE [LARGE SCALE GENOMIC DNA]</scope>
    <source>
        <strain evidence="4 5">ANA360D</strain>
    </source>
</reference>
<keyword evidence="2" id="KW-0808">Transferase</keyword>
<protein>
    <submittedName>
        <fullName evidence="4">L-histidine N(Alpha)-methyltransferase</fullName>
    </submittedName>
</protein>
<name>A0AA43GPC4_9CYAN</name>
<dbReference type="InterPro" id="IPR051128">
    <property type="entry name" value="EgtD_Methyltrsf_superfamily"/>
</dbReference>
<sequence>MSQQFHYSMTAIAKPSPEFYSVFSPTEVLELMEALKLYREIPLKYSYKGTGAKIWNKFYQNHVIAKWYQKPNVEVELLQQNFLYINGSYQKVAKVNIVDVGAGNSYPVKGILAQLHKLGKINQYIALDISQELLSISQANIKKWFPSLKIHTHRVDIEKQTIPLDILTTSSDDEINHIANIFLHLGVTIGNHQNRNKALQNLKNSMNQLDLLIFTNEIGSNSTWNQDPRGGCKYHVEGIYKWIQESLGIKPEHCQLVRKYDFETDSITASIKFKKNYTISFSQLDMEYNVEFSQNEEITIWRHHKYQLPELIQDIEKAGLQVVDYSRSGNLSHIMVICKVAS</sequence>
<accession>A0AA43GPC4</accession>
<evidence type="ECO:0000313" key="5">
    <source>
        <dbReference type="Proteomes" id="UP001159387"/>
    </source>
</evidence>
<dbReference type="PANTHER" id="PTHR43397">
    <property type="entry name" value="ERGOTHIONEINE BIOSYNTHESIS PROTEIN 1"/>
    <property type="match status" value="1"/>
</dbReference>
<dbReference type="GO" id="GO:0008168">
    <property type="term" value="F:methyltransferase activity"/>
    <property type="evidence" value="ECO:0007669"/>
    <property type="project" value="UniProtKB-KW"/>
</dbReference>
<feature type="domain" description="Histidine-specific methyltransferase SAM-dependent" evidence="3">
    <location>
        <begin position="37"/>
        <end position="324"/>
    </location>
</feature>
<dbReference type="RefSeq" id="WP_280653349.1">
    <property type="nucleotide sequence ID" value="NZ_JANQDH010000016.1"/>
</dbReference>
<comment type="caution">
    <text evidence="4">The sequence shown here is derived from an EMBL/GenBank/DDBJ whole genome shotgun (WGS) entry which is preliminary data.</text>
</comment>
<dbReference type="InterPro" id="IPR029063">
    <property type="entry name" value="SAM-dependent_MTases_sf"/>
</dbReference>
<gene>
    <name evidence="4" type="ORF">NWP17_02570</name>
</gene>
<dbReference type="InterPro" id="IPR017804">
    <property type="entry name" value="MeTrfase_EgtD-like"/>
</dbReference>
<dbReference type="Proteomes" id="UP001159387">
    <property type="component" value="Unassembled WGS sequence"/>
</dbReference>
<dbReference type="AlphaFoldDB" id="A0AA43GPC4"/>
<dbReference type="EMBL" id="JANQDH010000016">
    <property type="protein sequence ID" value="MDH6059333.1"/>
    <property type="molecule type" value="Genomic_DNA"/>
</dbReference>
<dbReference type="GO" id="GO:0032259">
    <property type="term" value="P:methylation"/>
    <property type="evidence" value="ECO:0007669"/>
    <property type="project" value="UniProtKB-KW"/>
</dbReference>
<dbReference type="SUPFAM" id="SSF53335">
    <property type="entry name" value="S-adenosyl-L-methionine-dependent methyltransferases"/>
    <property type="match status" value="1"/>
</dbReference>
<evidence type="ECO:0000256" key="2">
    <source>
        <dbReference type="ARBA" id="ARBA00022679"/>
    </source>
</evidence>
<evidence type="ECO:0000313" key="4">
    <source>
        <dbReference type="EMBL" id="MDH6059333.1"/>
    </source>
</evidence>
<evidence type="ECO:0000259" key="3">
    <source>
        <dbReference type="Pfam" id="PF10017"/>
    </source>
</evidence>
<evidence type="ECO:0000256" key="1">
    <source>
        <dbReference type="ARBA" id="ARBA00022603"/>
    </source>
</evidence>